<evidence type="ECO:0000313" key="2">
    <source>
        <dbReference type="EMBL" id="MBS3848543.1"/>
    </source>
</evidence>
<feature type="transmembrane region" description="Helical" evidence="1">
    <location>
        <begin position="358"/>
        <end position="377"/>
    </location>
</feature>
<feature type="transmembrane region" description="Helical" evidence="1">
    <location>
        <begin position="129"/>
        <end position="148"/>
    </location>
</feature>
<dbReference type="Proteomes" id="UP000678281">
    <property type="component" value="Unassembled WGS sequence"/>
</dbReference>
<organism evidence="2 3">
    <name type="scientific">Devosia litorisediminis</name>
    <dbReference type="NCBI Taxonomy" id="2829817"/>
    <lineage>
        <taxon>Bacteria</taxon>
        <taxon>Pseudomonadati</taxon>
        <taxon>Pseudomonadota</taxon>
        <taxon>Alphaproteobacteria</taxon>
        <taxon>Hyphomicrobiales</taxon>
        <taxon>Devosiaceae</taxon>
        <taxon>Devosia</taxon>
    </lineage>
</organism>
<feature type="transmembrane region" description="Helical" evidence="1">
    <location>
        <begin position="24"/>
        <end position="42"/>
    </location>
</feature>
<reference evidence="2" key="1">
    <citation type="submission" date="2021-04" db="EMBL/GenBank/DDBJ databases">
        <title>Devosia litorisediminis sp. nov., isolated from a sand dune.</title>
        <authorList>
            <person name="Park S."/>
            <person name="Yoon J.-H."/>
        </authorList>
    </citation>
    <scope>NUCLEOTIDE SEQUENCE</scope>
    <source>
        <strain evidence="2">BSSL-BM10</strain>
    </source>
</reference>
<keyword evidence="1" id="KW-0812">Transmembrane</keyword>
<proteinExistence type="predicted"/>
<name>A0A942I665_9HYPH</name>
<evidence type="ECO:0008006" key="4">
    <source>
        <dbReference type="Google" id="ProtNLM"/>
    </source>
</evidence>
<feature type="transmembrane region" description="Helical" evidence="1">
    <location>
        <begin position="49"/>
        <end position="69"/>
    </location>
</feature>
<feature type="transmembrane region" description="Helical" evidence="1">
    <location>
        <begin position="170"/>
        <end position="189"/>
    </location>
</feature>
<keyword evidence="1" id="KW-1133">Transmembrane helix</keyword>
<protein>
    <recommendedName>
        <fullName evidence="4">O-antigen polysaccharide polymerase Wzy</fullName>
    </recommendedName>
</protein>
<dbReference type="AlphaFoldDB" id="A0A942I665"/>
<sequence>MISVVILFISIGESYQGEYSNPILLISVCLILWLAALIRDVMSPSGRPVSTLVSIYMVSFFLVPGLLHLDQKRFPFFNANYSVPILEKSAMVVFLFSIFYLIGANVNFGQRGAVSRGENFLGYRPPRMPLLILLSAALAVTAGALFGFDRLHTTRGEFSHVFAELSATDLIQQSVARICGFLTFLYATINIRSRRNIASASVLLFSILVFLATNNILSLPRYIVAGYIISTVVVHFRLTPKSKALGVVVLMVGQITLFPILSELARGDIAAYFNRSQFDYLATSGDFDGFQSTTSVVQMVEGTGVKSGLQLLSALLFFVPRELFPEKSVGTGGEAAQYASFPFINLSAPIPSELYVDFGTWGLVVLSLVFGTAVQMLDRSYDRVANVPGHIARIVPALVAGFAIIVMRGSLVGVIGPLVMSVVYAHFAQHIVRDEGPYKGITR</sequence>
<feature type="transmembrane region" description="Helical" evidence="1">
    <location>
        <begin position="398"/>
        <end position="427"/>
    </location>
</feature>
<keyword evidence="3" id="KW-1185">Reference proteome</keyword>
<dbReference type="EMBL" id="JAGXTP010000001">
    <property type="protein sequence ID" value="MBS3848543.1"/>
    <property type="molecule type" value="Genomic_DNA"/>
</dbReference>
<evidence type="ECO:0000313" key="3">
    <source>
        <dbReference type="Proteomes" id="UP000678281"/>
    </source>
</evidence>
<feature type="transmembrane region" description="Helical" evidence="1">
    <location>
        <begin position="196"/>
        <end position="213"/>
    </location>
</feature>
<feature type="transmembrane region" description="Helical" evidence="1">
    <location>
        <begin position="245"/>
        <end position="262"/>
    </location>
</feature>
<comment type="caution">
    <text evidence="2">The sequence shown here is derived from an EMBL/GenBank/DDBJ whole genome shotgun (WGS) entry which is preliminary data.</text>
</comment>
<keyword evidence="1" id="KW-0472">Membrane</keyword>
<gene>
    <name evidence="2" type="ORF">KD146_07490</name>
</gene>
<accession>A0A942I665</accession>
<feature type="transmembrane region" description="Helical" evidence="1">
    <location>
        <begin position="89"/>
        <end position="108"/>
    </location>
</feature>
<dbReference type="RefSeq" id="WP_212658081.1">
    <property type="nucleotide sequence ID" value="NZ_JAGXTP010000001.1"/>
</dbReference>
<evidence type="ECO:0000256" key="1">
    <source>
        <dbReference type="SAM" id="Phobius"/>
    </source>
</evidence>